<dbReference type="Pfam" id="PF04424">
    <property type="entry name" value="MINDY_DUB"/>
    <property type="match status" value="1"/>
</dbReference>
<dbReference type="InterPro" id="IPR007518">
    <property type="entry name" value="MINDY"/>
</dbReference>
<feature type="non-terminal residue" evidence="2">
    <location>
        <position position="1"/>
    </location>
</feature>
<dbReference type="PANTHER" id="PTHR18063">
    <property type="entry name" value="NF-E2 INDUCIBLE PROTEIN"/>
    <property type="match status" value="1"/>
</dbReference>
<sequence>EADELVRKNQEQNVSDAMAALPALATGLDVNVGFRHPLDFEFTPQLAIFDLLDVTLCHAWVIDPDDAQARAAVGGRSYNQLMERMIELITAATTSGRSDASAMDATTERLVIEDFLARSASQLTPHGLRAARDRVKENELVVFFRNNHFSTVFKKDGALYLLVTDQGYLNESDVVWEALAPAD</sequence>
<dbReference type="RefSeq" id="XP_003061333.1">
    <property type="nucleotide sequence ID" value="XM_003061287.1"/>
</dbReference>
<dbReference type="InterPro" id="IPR033979">
    <property type="entry name" value="MINDY_domain"/>
</dbReference>
<dbReference type="Proteomes" id="UP000001876">
    <property type="component" value="Unassembled WGS sequence"/>
</dbReference>
<dbReference type="eggNOG" id="KOG2427">
    <property type="taxonomic scope" value="Eukaryota"/>
</dbReference>
<dbReference type="KEGG" id="mpp:MICPUCDRAFT_5762"/>
<dbReference type="GO" id="GO:0016807">
    <property type="term" value="F:cysteine-type carboxypeptidase activity"/>
    <property type="evidence" value="ECO:0007669"/>
    <property type="project" value="TreeGrafter"/>
</dbReference>
<evidence type="ECO:0000313" key="2">
    <source>
        <dbReference type="EMBL" id="EEH54983.1"/>
    </source>
</evidence>
<dbReference type="GO" id="GO:0071108">
    <property type="term" value="P:protein K48-linked deubiquitination"/>
    <property type="evidence" value="ECO:0007669"/>
    <property type="project" value="TreeGrafter"/>
</dbReference>
<name>C1N051_MICPC</name>
<dbReference type="GeneID" id="9686507"/>
<dbReference type="GO" id="GO:0005829">
    <property type="term" value="C:cytosol"/>
    <property type="evidence" value="ECO:0007669"/>
    <property type="project" value="TreeGrafter"/>
</dbReference>
<feature type="domain" description="MINDY deubiquitinase" evidence="1">
    <location>
        <begin position="4"/>
        <end position="180"/>
    </location>
</feature>
<feature type="non-terminal residue" evidence="2">
    <location>
        <position position="183"/>
    </location>
</feature>
<gene>
    <name evidence="2" type="ORF">MICPUCDRAFT_5762</name>
</gene>
<dbReference type="AlphaFoldDB" id="C1N051"/>
<dbReference type="GO" id="GO:0071944">
    <property type="term" value="C:cell periphery"/>
    <property type="evidence" value="ECO:0007669"/>
    <property type="project" value="TreeGrafter"/>
</dbReference>
<accession>C1N051</accession>
<protein>
    <submittedName>
        <fullName evidence="2">Predicted protein</fullName>
    </submittedName>
</protein>
<evidence type="ECO:0000259" key="1">
    <source>
        <dbReference type="Pfam" id="PF04424"/>
    </source>
</evidence>
<dbReference type="GO" id="GO:0004843">
    <property type="term" value="F:cysteine-type deubiquitinase activity"/>
    <property type="evidence" value="ECO:0007669"/>
    <property type="project" value="InterPro"/>
</dbReference>
<dbReference type="GO" id="GO:1990380">
    <property type="term" value="F:K48-linked deubiquitinase activity"/>
    <property type="evidence" value="ECO:0007669"/>
    <property type="project" value="InterPro"/>
</dbReference>
<dbReference type="PANTHER" id="PTHR18063:SF6">
    <property type="entry name" value="UBIQUITIN CARBOXYL-TERMINAL HYDROLASE"/>
    <property type="match status" value="1"/>
</dbReference>
<evidence type="ECO:0000313" key="3">
    <source>
        <dbReference type="Proteomes" id="UP000001876"/>
    </source>
</evidence>
<dbReference type="OrthoDB" id="10261212at2759"/>
<dbReference type="STRING" id="564608.C1N051"/>
<proteinExistence type="predicted"/>
<dbReference type="EMBL" id="GG663743">
    <property type="protein sequence ID" value="EEH54983.1"/>
    <property type="molecule type" value="Genomic_DNA"/>
</dbReference>
<reference evidence="2 3" key="1">
    <citation type="journal article" date="2009" name="Science">
        <title>Green evolution and dynamic adaptations revealed by genomes of the marine picoeukaryotes Micromonas.</title>
        <authorList>
            <person name="Worden A.Z."/>
            <person name="Lee J.H."/>
            <person name="Mock T."/>
            <person name="Rouze P."/>
            <person name="Simmons M.P."/>
            <person name="Aerts A.L."/>
            <person name="Allen A.E."/>
            <person name="Cuvelier M.L."/>
            <person name="Derelle E."/>
            <person name="Everett M.V."/>
            <person name="Foulon E."/>
            <person name="Grimwood J."/>
            <person name="Gundlach H."/>
            <person name="Henrissat B."/>
            <person name="Napoli C."/>
            <person name="McDonald S.M."/>
            <person name="Parker M.S."/>
            <person name="Rombauts S."/>
            <person name="Salamov A."/>
            <person name="Von Dassow P."/>
            <person name="Badger J.H."/>
            <person name="Coutinho P.M."/>
            <person name="Demir E."/>
            <person name="Dubchak I."/>
            <person name="Gentemann C."/>
            <person name="Eikrem W."/>
            <person name="Gready J.E."/>
            <person name="John U."/>
            <person name="Lanier W."/>
            <person name="Lindquist E.A."/>
            <person name="Lucas S."/>
            <person name="Mayer K.F."/>
            <person name="Moreau H."/>
            <person name="Not F."/>
            <person name="Otillar R."/>
            <person name="Panaud O."/>
            <person name="Pangilinan J."/>
            <person name="Paulsen I."/>
            <person name="Piegu B."/>
            <person name="Poliakov A."/>
            <person name="Robbens S."/>
            <person name="Schmutz J."/>
            <person name="Toulza E."/>
            <person name="Wyss T."/>
            <person name="Zelensky A."/>
            <person name="Zhou K."/>
            <person name="Armbrust E.V."/>
            <person name="Bhattacharya D."/>
            <person name="Goodenough U.W."/>
            <person name="Van de Peer Y."/>
            <person name="Grigoriev I.V."/>
        </authorList>
    </citation>
    <scope>NUCLEOTIDE SEQUENCE [LARGE SCALE GENOMIC DNA]</scope>
    <source>
        <strain evidence="2 3">CCMP1545</strain>
    </source>
</reference>
<keyword evidence="3" id="KW-1185">Reference proteome</keyword>
<organism evidence="3">
    <name type="scientific">Micromonas pusilla (strain CCMP1545)</name>
    <name type="common">Picoplanktonic green alga</name>
    <dbReference type="NCBI Taxonomy" id="564608"/>
    <lineage>
        <taxon>Eukaryota</taxon>
        <taxon>Viridiplantae</taxon>
        <taxon>Chlorophyta</taxon>
        <taxon>Mamiellophyceae</taxon>
        <taxon>Mamiellales</taxon>
        <taxon>Mamiellaceae</taxon>
        <taxon>Micromonas</taxon>
    </lineage>
</organism>